<keyword evidence="2" id="KW-1185">Reference proteome</keyword>
<sequence length="426" mass="48653">MEFLKSIFGGTKEKIEKLTNTIWGYLNPPSYRTKYRAYVKTVYRNPSVAPALQILESNFINIEYKVIQKKKIIENGKEVEIEEFVKNDWVDRTLKKPSVLTNKTEFKKYFLFYYLFGGRVLIEKIDHSYSSSLIMYAPDTYDFNYKLNSAGIDSIQIAGNTISGSDIDRFYLMKDVDPESMIAGYGNGSSRLEALAGICDLINFIIVHNNTLLSNNGHKGGLFKLTKELKTRSQRDELEEKVRSAMSGYQNAGKMGLLPSDVEYIPTEIAPKDLDWTEGWIVAHKMIANIMGIPLTMIWDSSSTYNNVKEDKLKIYKQVLIPLAKSFADYLNEIFADNLLEGQEIVIDLSSIEELKEDAFEVMKSLETISYLTINEKRSIASKMTGVEIIPYNHENADKILLNSLVNTLEDLNLEFLDKEDVNNED</sequence>
<evidence type="ECO:0000313" key="2">
    <source>
        <dbReference type="Proteomes" id="UP000728968"/>
    </source>
</evidence>
<dbReference type="EMBL" id="JACJLT010000005">
    <property type="protein sequence ID" value="MBM6874281.1"/>
    <property type="molecule type" value="Genomic_DNA"/>
</dbReference>
<dbReference type="InterPro" id="IPR006944">
    <property type="entry name" value="Phage/GTA_portal"/>
</dbReference>
<protein>
    <submittedName>
        <fullName evidence="1">Phage portal protein</fullName>
    </submittedName>
</protein>
<gene>
    <name evidence="1" type="ORF">H6A04_01165</name>
</gene>
<reference evidence="1 2" key="1">
    <citation type="journal article" date="2021" name="Sci. Rep.">
        <title>The distribution of antibiotic resistance genes in chicken gut microbiota commensals.</title>
        <authorList>
            <person name="Juricova H."/>
            <person name="Matiasovicova J."/>
            <person name="Kubasova T."/>
            <person name="Cejkova D."/>
            <person name="Rychlik I."/>
        </authorList>
    </citation>
    <scope>NUCLEOTIDE SEQUENCE [LARGE SCALE GENOMIC DNA]</scope>
    <source>
        <strain evidence="1 2">An425</strain>
    </source>
</reference>
<comment type="caution">
    <text evidence="1">The sequence shown here is derived from an EMBL/GenBank/DDBJ whole genome shotgun (WGS) entry which is preliminary data.</text>
</comment>
<dbReference type="Pfam" id="PF04860">
    <property type="entry name" value="Phage_portal"/>
    <property type="match status" value="1"/>
</dbReference>
<dbReference type="Proteomes" id="UP000728968">
    <property type="component" value="Unassembled WGS sequence"/>
</dbReference>
<proteinExistence type="predicted"/>
<name>A0ABS2FYQ3_FUSMR</name>
<evidence type="ECO:0000313" key="1">
    <source>
        <dbReference type="EMBL" id="MBM6874281.1"/>
    </source>
</evidence>
<accession>A0ABS2FYQ3</accession>
<organism evidence="1 2">
    <name type="scientific">Fusobacterium mortiferum</name>
    <dbReference type="NCBI Taxonomy" id="850"/>
    <lineage>
        <taxon>Bacteria</taxon>
        <taxon>Fusobacteriati</taxon>
        <taxon>Fusobacteriota</taxon>
        <taxon>Fusobacteriia</taxon>
        <taxon>Fusobacteriales</taxon>
        <taxon>Fusobacteriaceae</taxon>
        <taxon>Fusobacterium</taxon>
    </lineage>
</organism>
<dbReference type="RefSeq" id="WP_204715537.1">
    <property type="nucleotide sequence ID" value="NZ_JACJLT010000005.1"/>
</dbReference>